<protein>
    <submittedName>
        <fullName evidence="2">Uncharacterized protein</fullName>
    </submittedName>
</protein>
<evidence type="ECO:0000313" key="2">
    <source>
        <dbReference type="EMBL" id="KAK9907662.1"/>
    </source>
</evidence>
<gene>
    <name evidence="2" type="ORF">WJX75_007782</name>
</gene>
<name>A0ABR2YLN7_9CHLO</name>
<feature type="region of interest" description="Disordered" evidence="1">
    <location>
        <begin position="1"/>
        <end position="20"/>
    </location>
</feature>
<feature type="compositionally biased region" description="Low complexity" evidence="1">
    <location>
        <begin position="65"/>
        <end position="82"/>
    </location>
</feature>
<dbReference type="Proteomes" id="UP001491310">
    <property type="component" value="Unassembled WGS sequence"/>
</dbReference>
<dbReference type="EMBL" id="JALJOT010000009">
    <property type="protein sequence ID" value="KAK9907662.1"/>
    <property type="molecule type" value="Genomic_DNA"/>
</dbReference>
<comment type="caution">
    <text evidence="2">The sequence shown here is derived from an EMBL/GenBank/DDBJ whole genome shotgun (WGS) entry which is preliminary data.</text>
</comment>
<feature type="compositionally biased region" description="Basic residues" evidence="1">
    <location>
        <begin position="93"/>
        <end position="105"/>
    </location>
</feature>
<organism evidence="2 3">
    <name type="scientific">Coccomyxa subellipsoidea</name>
    <dbReference type="NCBI Taxonomy" id="248742"/>
    <lineage>
        <taxon>Eukaryota</taxon>
        <taxon>Viridiplantae</taxon>
        <taxon>Chlorophyta</taxon>
        <taxon>core chlorophytes</taxon>
        <taxon>Trebouxiophyceae</taxon>
        <taxon>Trebouxiophyceae incertae sedis</taxon>
        <taxon>Coccomyxaceae</taxon>
        <taxon>Coccomyxa</taxon>
    </lineage>
</organism>
<keyword evidence="3" id="KW-1185">Reference proteome</keyword>
<evidence type="ECO:0000256" key="1">
    <source>
        <dbReference type="SAM" id="MobiDB-lite"/>
    </source>
</evidence>
<feature type="region of interest" description="Disordered" evidence="1">
    <location>
        <begin position="60"/>
        <end position="105"/>
    </location>
</feature>
<evidence type="ECO:0000313" key="3">
    <source>
        <dbReference type="Proteomes" id="UP001491310"/>
    </source>
</evidence>
<sequence length="136" mass="14754">MARGARSNKGKALRRLRRKKVEKSEVYKAAEQKRFDLIQKSLEAAAASNAEETAQRALTEPAAMEADGGRAASGSAAETAGGVEKMDIEHSNKRSKGKLGVKKKGLKLRAGNSAINGQFHIKAKKGKKPKRQWLVE</sequence>
<accession>A0ABR2YLN7</accession>
<reference evidence="2 3" key="1">
    <citation type="journal article" date="2024" name="Nat. Commun.">
        <title>Phylogenomics reveals the evolutionary origins of lichenization in chlorophyte algae.</title>
        <authorList>
            <person name="Puginier C."/>
            <person name="Libourel C."/>
            <person name="Otte J."/>
            <person name="Skaloud P."/>
            <person name="Haon M."/>
            <person name="Grisel S."/>
            <person name="Petersen M."/>
            <person name="Berrin J.G."/>
            <person name="Delaux P.M."/>
            <person name="Dal Grande F."/>
            <person name="Keller J."/>
        </authorList>
    </citation>
    <scope>NUCLEOTIDE SEQUENCE [LARGE SCALE GENOMIC DNA]</scope>
    <source>
        <strain evidence="2 3">SAG 216-7</strain>
    </source>
</reference>
<proteinExistence type="predicted"/>